<proteinExistence type="predicted"/>
<keyword evidence="3" id="KW-1185">Reference proteome</keyword>
<feature type="signal peptide" evidence="1">
    <location>
        <begin position="1"/>
        <end position="15"/>
    </location>
</feature>
<accession>A0A0Q4B9B8</accession>
<dbReference type="AlphaFoldDB" id="A0A0Q4B9B8"/>
<protein>
    <submittedName>
        <fullName evidence="2">Uncharacterized protein</fullName>
    </submittedName>
</protein>
<feature type="chain" id="PRO_5012588093" evidence="1">
    <location>
        <begin position="16"/>
        <end position="148"/>
    </location>
</feature>
<evidence type="ECO:0000256" key="1">
    <source>
        <dbReference type="SAM" id="SignalP"/>
    </source>
</evidence>
<comment type="caution">
    <text evidence="2">The sequence shown here is derived from an EMBL/GenBank/DDBJ whole genome shotgun (WGS) entry which is preliminary data.</text>
</comment>
<dbReference type="PATRIC" id="fig|1702214.3.peg.845"/>
<dbReference type="PROSITE" id="PS51257">
    <property type="entry name" value="PROKAR_LIPOPROTEIN"/>
    <property type="match status" value="1"/>
</dbReference>
<dbReference type="EMBL" id="LIIK01000002">
    <property type="protein sequence ID" value="KQM09641.1"/>
    <property type="molecule type" value="Genomic_DNA"/>
</dbReference>
<evidence type="ECO:0000313" key="2">
    <source>
        <dbReference type="EMBL" id="KQM09641.1"/>
    </source>
</evidence>
<gene>
    <name evidence="2" type="ORF">AL399_00960</name>
</gene>
<sequence length="148" mass="15729">MKRLFTLCAASLAMAGIMLLTTSCKKDGNGAENPAPNKEYFGDYEATLLLQKPFTFKIKAGGSEKQAVLVDEQGSTFATIEAIAEMEPAHIILFNIVSAGSINNEKLEPGQKIFSLDGKNGNAQYISGQFSASVKLGGDASLFTASKK</sequence>
<reference evidence="2" key="1">
    <citation type="submission" date="2015-08" db="EMBL/GenBank/DDBJ databases">
        <title>Candidatus Bacteriodes Periocalifornicus.</title>
        <authorList>
            <person name="McLean J.S."/>
            <person name="Kelley S."/>
        </authorList>
    </citation>
    <scope>NUCLEOTIDE SEQUENCE [LARGE SCALE GENOMIC DNA]</scope>
    <source>
        <strain evidence="2">12B</strain>
    </source>
</reference>
<evidence type="ECO:0000313" key="3">
    <source>
        <dbReference type="Proteomes" id="UP000054172"/>
    </source>
</evidence>
<dbReference type="Proteomes" id="UP000054172">
    <property type="component" value="Unassembled WGS sequence"/>
</dbReference>
<keyword evidence="1" id="KW-0732">Signal</keyword>
<name>A0A0Q4B9B8_9BACT</name>
<organism evidence="2 3">
    <name type="scientific">Candidatus [Bacteroides] periocalifornicus</name>
    <dbReference type="NCBI Taxonomy" id="1702214"/>
    <lineage>
        <taxon>Bacteria</taxon>
        <taxon>Pseudomonadati</taxon>
        <taxon>Bacteroidota</taxon>
    </lineage>
</organism>